<reference evidence="1" key="1">
    <citation type="submission" date="2022-11" db="EMBL/GenBank/DDBJ databases">
        <authorList>
            <person name="Kikuchi T."/>
        </authorList>
    </citation>
    <scope>NUCLEOTIDE SEQUENCE</scope>
    <source>
        <strain evidence="1">PS1010</strain>
    </source>
</reference>
<protein>
    <submittedName>
        <fullName evidence="1">Uncharacterized protein</fullName>
    </submittedName>
</protein>
<dbReference type="EMBL" id="CANHGI010000005">
    <property type="protein sequence ID" value="CAI5451235.1"/>
    <property type="molecule type" value="Genomic_DNA"/>
</dbReference>
<sequence>MFTAIIAVGTLATIAFSKSHHQHHHHLEDSTKFKEMINTNYPNDQPNKLCLAYSEDGRLFHNLQRICKQNNQAINFEISEERSAIHEKIFNELKLTPEDIEIACSKSDYNKKLSATEIYEFMIDDVLNELCGNSKEADELIDRVASFGSVFPKEVKYGVMTEENASGRTKAELLKTVMLKNSAIGVKLLKRYFSSVDKYPIEIDELFPY</sequence>
<name>A0A9P1ISH2_9PELO</name>
<keyword evidence="2" id="KW-1185">Reference proteome</keyword>
<proteinExistence type="predicted"/>
<accession>A0A9P1ISH2</accession>
<dbReference type="Proteomes" id="UP001152747">
    <property type="component" value="Unassembled WGS sequence"/>
</dbReference>
<evidence type="ECO:0000313" key="1">
    <source>
        <dbReference type="EMBL" id="CAI5451235.1"/>
    </source>
</evidence>
<organism evidence="1 2">
    <name type="scientific">Caenorhabditis angaria</name>
    <dbReference type="NCBI Taxonomy" id="860376"/>
    <lineage>
        <taxon>Eukaryota</taxon>
        <taxon>Metazoa</taxon>
        <taxon>Ecdysozoa</taxon>
        <taxon>Nematoda</taxon>
        <taxon>Chromadorea</taxon>
        <taxon>Rhabditida</taxon>
        <taxon>Rhabditina</taxon>
        <taxon>Rhabditomorpha</taxon>
        <taxon>Rhabditoidea</taxon>
        <taxon>Rhabditidae</taxon>
        <taxon>Peloderinae</taxon>
        <taxon>Caenorhabditis</taxon>
    </lineage>
</organism>
<evidence type="ECO:0000313" key="2">
    <source>
        <dbReference type="Proteomes" id="UP001152747"/>
    </source>
</evidence>
<gene>
    <name evidence="1" type="ORF">CAMP_LOCUS13872</name>
</gene>
<dbReference type="AlphaFoldDB" id="A0A9P1ISH2"/>
<comment type="caution">
    <text evidence="1">The sequence shown here is derived from an EMBL/GenBank/DDBJ whole genome shotgun (WGS) entry which is preliminary data.</text>
</comment>